<evidence type="ECO:0000313" key="7">
    <source>
        <dbReference type="Proteomes" id="UP000799421"/>
    </source>
</evidence>
<evidence type="ECO:0000256" key="1">
    <source>
        <dbReference type="ARBA" id="ARBA00004496"/>
    </source>
</evidence>
<dbReference type="EC" id="2.1.1.-" evidence="5"/>
<sequence>MDEEKIELPADTLALLQGFLCEKEAQDQRFQEMQLAAEKNFDVQSGKLTMSIFGEDWNISQFWYSEQTSDVLAQALVEGLHPNAKIAVISAPSAYVALKNTIQSTSIEVKLLEYDPRFAVFGKEFVQYDYNHPLRLPAELKRAFDCVIIDPPFLSDDCQTKMALTVRFLVKQWSKDTKLVACTGERMSALVQRLYSAVGIKVTSFEPEHGRGLSNEFRCYANFECKGWRLL</sequence>
<reference evidence="6" key="1">
    <citation type="journal article" date="2020" name="Stud. Mycol.">
        <title>101 Dothideomycetes genomes: a test case for predicting lifestyles and emergence of pathogens.</title>
        <authorList>
            <person name="Haridas S."/>
            <person name="Albert R."/>
            <person name="Binder M."/>
            <person name="Bloem J."/>
            <person name="Labutti K."/>
            <person name="Salamov A."/>
            <person name="Andreopoulos B."/>
            <person name="Baker S."/>
            <person name="Barry K."/>
            <person name="Bills G."/>
            <person name="Bluhm B."/>
            <person name="Cannon C."/>
            <person name="Castanera R."/>
            <person name="Culley D."/>
            <person name="Daum C."/>
            <person name="Ezra D."/>
            <person name="Gonzalez J."/>
            <person name="Henrissat B."/>
            <person name="Kuo A."/>
            <person name="Liang C."/>
            <person name="Lipzen A."/>
            <person name="Lutzoni F."/>
            <person name="Magnuson J."/>
            <person name="Mondo S."/>
            <person name="Nolan M."/>
            <person name="Ohm R."/>
            <person name="Pangilinan J."/>
            <person name="Park H.-J."/>
            <person name="Ramirez L."/>
            <person name="Alfaro M."/>
            <person name="Sun H."/>
            <person name="Tritt A."/>
            <person name="Yoshinaga Y."/>
            <person name="Zwiers L.-H."/>
            <person name="Turgeon B."/>
            <person name="Goodwin S."/>
            <person name="Spatafora J."/>
            <person name="Crous P."/>
            <person name="Grigoriev I."/>
        </authorList>
    </citation>
    <scope>NUCLEOTIDE SEQUENCE</scope>
    <source>
        <strain evidence="6">CBS 480.64</strain>
    </source>
</reference>
<dbReference type="PANTHER" id="PTHR13200">
    <property type="entry name" value="EEF1A LYSINE METHYLTRANSFERASE 1"/>
    <property type="match status" value="1"/>
</dbReference>
<dbReference type="Proteomes" id="UP000799421">
    <property type="component" value="Unassembled WGS sequence"/>
</dbReference>
<organism evidence="6 7">
    <name type="scientific">Piedraia hortae CBS 480.64</name>
    <dbReference type="NCBI Taxonomy" id="1314780"/>
    <lineage>
        <taxon>Eukaryota</taxon>
        <taxon>Fungi</taxon>
        <taxon>Dikarya</taxon>
        <taxon>Ascomycota</taxon>
        <taxon>Pezizomycotina</taxon>
        <taxon>Dothideomycetes</taxon>
        <taxon>Dothideomycetidae</taxon>
        <taxon>Capnodiales</taxon>
        <taxon>Piedraiaceae</taxon>
        <taxon>Piedraia</taxon>
    </lineage>
</organism>
<dbReference type="OrthoDB" id="206354at2759"/>
<proteinExistence type="inferred from homology"/>
<name>A0A6A7CCV2_9PEZI</name>
<dbReference type="Pfam" id="PF10237">
    <property type="entry name" value="N6-adenineMlase"/>
    <property type="match status" value="1"/>
</dbReference>
<keyword evidence="4 5" id="KW-0808">Transferase</keyword>
<dbReference type="HAMAP" id="MF_03187">
    <property type="entry name" value="Methyltr_EFM5"/>
    <property type="match status" value="1"/>
</dbReference>
<dbReference type="PANTHER" id="PTHR13200:SF0">
    <property type="entry name" value="EEF1A LYSINE METHYLTRANSFERASE 1"/>
    <property type="match status" value="1"/>
</dbReference>
<evidence type="ECO:0000256" key="2">
    <source>
        <dbReference type="ARBA" id="ARBA00022490"/>
    </source>
</evidence>
<dbReference type="GO" id="GO:0016279">
    <property type="term" value="F:protein-lysine N-methyltransferase activity"/>
    <property type="evidence" value="ECO:0007669"/>
    <property type="project" value="UniProtKB-UniRule"/>
</dbReference>
<dbReference type="GO" id="GO:0005737">
    <property type="term" value="C:cytoplasm"/>
    <property type="evidence" value="ECO:0007669"/>
    <property type="project" value="UniProtKB-SubCell"/>
</dbReference>
<accession>A0A6A7CCV2</accession>
<evidence type="ECO:0000256" key="4">
    <source>
        <dbReference type="ARBA" id="ARBA00022679"/>
    </source>
</evidence>
<comment type="similarity">
    <text evidence="5">Belongs to the class I-like SAM-binding methyltransferase superfamily. EFM5 family.</text>
</comment>
<evidence type="ECO:0000256" key="5">
    <source>
        <dbReference type="HAMAP-Rule" id="MF_03187"/>
    </source>
</evidence>
<evidence type="ECO:0000313" key="6">
    <source>
        <dbReference type="EMBL" id="KAF2864248.1"/>
    </source>
</evidence>
<protein>
    <recommendedName>
        <fullName evidence="5">Protein-lysine N-methyltransferase EFM5</fullName>
        <ecNumber evidence="5">2.1.1.-</ecNumber>
    </recommendedName>
    <alternativeName>
        <fullName evidence="5">Elongation factor methyltransferase 5</fullName>
    </alternativeName>
</protein>
<dbReference type="EMBL" id="MU005958">
    <property type="protein sequence ID" value="KAF2864248.1"/>
    <property type="molecule type" value="Genomic_DNA"/>
</dbReference>
<dbReference type="InterPro" id="IPR041370">
    <property type="entry name" value="Mlase_EEF1AKMT1/ZCCHC4"/>
</dbReference>
<keyword evidence="2 5" id="KW-0963">Cytoplasm</keyword>
<dbReference type="GO" id="GO:0032259">
    <property type="term" value="P:methylation"/>
    <property type="evidence" value="ECO:0007669"/>
    <property type="project" value="UniProtKB-KW"/>
</dbReference>
<keyword evidence="7" id="KW-1185">Reference proteome</keyword>
<comment type="function">
    <text evidence="5">S-adenosyl-L-methionine-dependent protein-lysine N-methyltransferase that trimethylates elongation factor 1-alpha at 'Lys-79'.</text>
</comment>
<gene>
    <name evidence="5" type="primary">EFM5</name>
    <name evidence="6" type="ORF">K470DRAFT_209152</name>
</gene>
<comment type="subcellular location">
    <subcellularLocation>
        <location evidence="1 5">Cytoplasm</location>
    </subcellularLocation>
</comment>
<dbReference type="InterPro" id="IPR019369">
    <property type="entry name" value="Efm5/EEF1AKMT1"/>
</dbReference>
<evidence type="ECO:0000256" key="3">
    <source>
        <dbReference type="ARBA" id="ARBA00022603"/>
    </source>
</evidence>
<keyword evidence="3 5" id="KW-0489">Methyltransferase</keyword>
<dbReference type="AlphaFoldDB" id="A0A6A7CCV2"/>